<dbReference type="PANTHER" id="PTHR43434">
    <property type="entry name" value="PHOSPHOGLYCOLATE PHOSPHATASE"/>
    <property type="match status" value="1"/>
</dbReference>
<dbReference type="SFLD" id="SFLDS00003">
    <property type="entry name" value="Haloacid_Dehalogenase"/>
    <property type="match status" value="1"/>
</dbReference>
<evidence type="ECO:0000313" key="2">
    <source>
        <dbReference type="Proteomes" id="UP001569963"/>
    </source>
</evidence>
<name>A0ABV4Q5U7_9ACTN</name>
<keyword evidence="2" id="KW-1185">Reference proteome</keyword>
<comment type="caution">
    <text evidence="1">The sequence shown here is derived from an EMBL/GenBank/DDBJ whole genome shotgun (WGS) entry which is preliminary data.</text>
</comment>
<dbReference type="SUPFAM" id="SSF56784">
    <property type="entry name" value="HAD-like"/>
    <property type="match status" value="1"/>
</dbReference>
<reference evidence="1 2" key="1">
    <citation type="submission" date="2023-11" db="EMBL/GenBank/DDBJ databases">
        <title>Actinomadura monticuli sp. nov., isolated from volcanic ash.</title>
        <authorList>
            <person name="Lee S.D."/>
            <person name="Yang H."/>
            <person name="Kim I.S."/>
        </authorList>
    </citation>
    <scope>NUCLEOTIDE SEQUENCE [LARGE SCALE GENOMIC DNA]</scope>
    <source>
        <strain evidence="1 2">DLS-62</strain>
    </source>
</reference>
<dbReference type="SFLD" id="SFLDG01129">
    <property type="entry name" value="C1.5:_HAD__Beta-PGM__Phosphata"/>
    <property type="match status" value="1"/>
</dbReference>
<dbReference type="InterPro" id="IPR050155">
    <property type="entry name" value="HAD-like_hydrolase_sf"/>
</dbReference>
<protein>
    <submittedName>
        <fullName evidence="1">Haloacid dehalogenase-like hydrolase</fullName>
    </submittedName>
</protein>
<dbReference type="Proteomes" id="UP001569963">
    <property type="component" value="Unassembled WGS sequence"/>
</dbReference>
<dbReference type="PANTHER" id="PTHR43434:SF1">
    <property type="entry name" value="PHOSPHOGLYCOLATE PHOSPHATASE"/>
    <property type="match status" value="1"/>
</dbReference>
<accession>A0ABV4Q5U7</accession>
<dbReference type="Gene3D" id="3.40.50.1000">
    <property type="entry name" value="HAD superfamily/HAD-like"/>
    <property type="match status" value="1"/>
</dbReference>
<evidence type="ECO:0000313" key="1">
    <source>
        <dbReference type="EMBL" id="MFA1538051.1"/>
    </source>
</evidence>
<dbReference type="InterPro" id="IPR023214">
    <property type="entry name" value="HAD_sf"/>
</dbReference>
<dbReference type="EMBL" id="JAXCEI010000001">
    <property type="protein sequence ID" value="MFA1538051.1"/>
    <property type="molecule type" value="Genomic_DNA"/>
</dbReference>
<organism evidence="1 2">
    <name type="scientific">Actinomadura monticuli</name>
    <dbReference type="NCBI Taxonomy" id="3097367"/>
    <lineage>
        <taxon>Bacteria</taxon>
        <taxon>Bacillati</taxon>
        <taxon>Actinomycetota</taxon>
        <taxon>Actinomycetes</taxon>
        <taxon>Streptosporangiales</taxon>
        <taxon>Thermomonosporaceae</taxon>
        <taxon>Actinomadura</taxon>
    </lineage>
</organism>
<dbReference type="Pfam" id="PF13242">
    <property type="entry name" value="Hydrolase_like"/>
    <property type="match status" value="1"/>
</dbReference>
<proteinExistence type="predicted"/>
<gene>
    <name evidence="1" type="ORF">SM611_03845</name>
</gene>
<dbReference type="Gene3D" id="1.10.150.240">
    <property type="entry name" value="Putative phosphatase, domain 2"/>
    <property type="match status" value="1"/>
</dbReference>
<sequence>MTTTLVLWDIDHTLISIGGLSGEIYRRTFEQVTGRSIRELADMTGATDLAIITATLQLHEIEPTRELVTEFARQLGGAFDACRAEVAVRGHVLPGARAALDALAAHETVLQSVLTGNAAPIARCKLAAFHLERFFDLEVGAYGMDDTTRPPMVRLARRRLQQLRGITTDAAHTVLIGDTPKDVEAGHEGGARVVAVATGSSTVADLRAAGAELVLDDLADTNAVVRAVIDVSGP</sequence>
<dbReference type="InterPro" id="IPR036412">
    <property type="entry name" value="HAD-like_sf"/>
</dbReference>
<dbReference type="InterPro" id="IPR023198">
    <property type="entry name" value="PGP-like_dom2"/>
</dbReference>
<dbReference type="RefSeq" id="WP_371947375.1">
    <property type="nucleotide sequence ID" value="NZ_JAXCEI010000001.1"/>
</dbReference>